<feature type="region of interest" description="Disordered" evidence="2">
    <location>
        <begin position="282"/>
        <end position="305"/>
    </location>
</feature>
<dbReference type="PANTHER" id="PTHR43157:SF73">
    <property type="entry name" value="WW DOMAIN-CONTAINING OXIDOREDUCTASE-LIKE PROTEIN"/>
    <property type="match status" value="1"/>
</dbReference>
<dbReference type="PANTHER" id="PTHR43157">
    <property type="entry name" value="PHOSPHATIDYLINOSITOL-GLYCAN BIOSYNTHESIS CLASS F PROTEIN-RELATED"/>
    <property type="match status" value="1"/>
</dbReference>
<dbReference type="GO" id="GO:0016491">
    <property type="term" value="F:oxidoreductase activity"/>
    <property type="evidence" value="ECO:0007669"/>
    <property type="project" value="UniProtKB-KW"/>
</dbReference>
<evidence type="ECO:0000256" key="2">
    <source>
        <dbReference type="SAM" id="MobiDB-lite"/>
    </source>
</evidence>
<sequence>MTRKDFSDKVILITGASDGIGKETAVGLAKMNPKMIILACRESDKAKRSNELVCSYTNALLEYMDLADLSTVKACVDRLVNQNITIDVLINNAGVLTNHKSLTKDGFEIQFGTNYLGHFYFTELLIAKKIINKDARIIQLSSHAMLFGRIAFEDIMFEKRSYSGWKAYTQSKLANVVYANYLHRQGFNTYSVHPGMVRTNFAKKHSFYLLDIIFYPIFYLLSNSPAQGAQTSIFLASTDQPSGLYWMNCKPFNLFKSKQSQDESVQNQLYVYSQNAVYSATGSASLDSSSSSSDNPISPSSSEEI</sequence>
<keyword evidence="1" id="KW-0560">Oxidoreductase</keyword>
<dbReference type="PRINTS" id="PR00081">
    <property type="entry name" value="GDHRDH"/>
</dbReference>
<dbReference type="OrthoDB" id="191139at2759"/>
<dbReference type="EMBL" id="PJQM01001128">
    <property type="protein sequence ID" value="RCI03145.1"/>
    <property type="molecule type" value="Genomic_DNA"/>
</dbReference>
<reference evidence="3 4" key="1">
    <citation type="journal article" date="2018" name="G3 (Bethesda)">
        <title>Phylogenetic and Phylogenomic Definition of Rhizopus Species.</title>
        <authorList>
            <person name="Gryganskyi A.P."/>
            <person name="Golan J."/>
            <person name="Dolatabadi S."/>
            <person name="Mondo S."/>
            <person name="Robb S."/>
            <person name="Idnurm A."/>
            <person name="Muszewska A."/>
            <person name="Steczkiewicz K."/>
            <person name="Masonjones S."/>
            <person name="Liao H.L."/>
            <person name="Gajdeczka M.T."/>
            <person name="Anike F."/>
            <person name="Vuek A."/>
            <person name="Anishchenko I.M."/>
            <person name="Voigt K."/>
            <person name="de Hoog G.S."/>
            <person name="Smith M.E."/>
            <person name="Heitman J."/>
            <person name="Vilgalys R."/>
            <person name="Stajich J.E."/>
        </authorList>
    </citation>
    <scope>NUCLEOTIDE SEQUENCE [LARGE SCALE GENOMIC DNA]</scope>
    <source>
        <strain evidence="3 4">LSU 92-RS-03</strain>
    </source>
</reference>
<dbReference type="SUPFAM" id="SSF51735">
    <property type="entry name" value="NAD(P)-binding Rossmann-fold domains"/>
    <property type="match status" value="1"/>
</dbReference>
<organism evidence="3 4">
    <name type="scientific">Rhizopus stolonifer</name>
    <name type="common">Rhizopus nigricans</name>
    <dbReference type="NCBI Taxonomy" id="4846"/>
    <lineage>
        <taxon>Eukaryota</taxon>
        <taxon>Fungi</taxon>
        <taxon>Fungi incertae sedis</taxon>
        <taxon>Mucoromycota</taxon>
        <taxon>Mucoromycotina</taxon>
        <taxon>Mucoromycetes</taxon>
        <taxon>Mucorales</taxon>
        <taxon>Mucorineae</taxon>
        <taxon>Rhizopodaceae</taxon>
        <taxon>Rhizopus</taxon>
    </lineage>
</organism>
<evidence type="ECO:0000313" key="4">
    <source>
        <dbReference type="Proteomes" id="UP000253551"/>
    </source>
</evidence>
<comment type="caution">
    <text evidence="3">The sequence shown here is derived from an EMBL/GenBank/DDBJ whole genome shotgun (WGS) entry which is preliminary data.</text>
</comment>
<protein>
    <submittedName>
        <fullName evidence="3">Retinol dehydrogenase 12</fullName>
    </submittedName>
</protein>
<dbReference type="InterPro" id="IPR036291">
    <property type="entry name" value="NAD(P)-bd_dom_sf"/>
</dbReference>
<dbReference type="STRING" id="4846.A0A367KLP0"/>
<evidence type="ECO:0000256" key="1">
    <source>
        <dbReference type="ARBA" id="ARBA00023002"/>
    </source>
</evidence>
<accession>A0A367KLP0</accession>
<proteinExistence type="predicted"/>
<gene>
    <name evidence="3" type="primary">RDH12</name>
    <name evidence="3" type="ORF">CU098_010602</name>
</gene>
<dbReference type="AlphaFoldDB" id="A0A367KLP0"/>
<name>A0A367KLP0_RHIST</name>
<evidence type="ECO:0000313" key="3">
    <source>
        <dbReference type="EMBL" id="RCI03145.1"/>
    </source>
</evidence>
<dbReference type="Pfam" id="PF00106">
    <property type="entry name" value="adh_short"/>
    <property type="match status" value="1"/>
</dbReference>
<keyword evidence="4" id="KW-1185">Reference proteome</keyword>
<dbReference type="Proteomes" id="UP000253551">
    <property type="component" value="Unassembled WGS sequence"/>
</dbReference>
<dbReference type="InterPro" id="IPR002347">
    <property type="entry name" value="SDR_fam"/>
</dbReference>
<dbReference type="Gene3D" id="3.40.50.720">
    <property type="entry name" value="NAD(P)-binding Rossmann-like Domain"/>
    <property type="match status" value="1"/>
</dbReference>